<proteinExistence type="predicted"/>
<dbReference type="RefSeq" id="WP_386414316.1">
    <property type="nucleotide sequence ID" value="NZ_JBHSZO010000015.1"/>
</dbReference>
<evidence type="ECO:0008006" key="3">
    <source>
        <dbReference type="Google" id="ProtNLM"/>
    </source>
</evidence>
<accession>A0ABW2GIH4</accession>
<gene>
    <name evidence="1" type="ORF">ACFQLX_11820</name>
</gene>
<organism evidence="1 2">
    <name type="scientific">Streptomyces polyrhachis</name>
    <dbReference type="NCBI Taxonomy" id="1282885"/>
    <lineage>
        <taxon>Bacteria</taxon>
        <taxon>Bacillati</taxon>
        <taxon>Actinomycetota</taxon>
        <taxon>Actinomycetes</taxon>
        <taxon>Kitasatosporales</taxon>
        <taxon>Streptomycetaceae</taxon>
        <taxon>Streptomyces</taxon>
    </lineage>
</organism>
<sequence>MSWYVLVEANESYGGSNEWELVERISVEDGREAALARAEEMSRTYAARLFDREEYGRFVFRTSPTSWLVEQTRSVWYEGSSSPSTISGHMRIYVAELVMTRELVPADPPKKKGWLRR</sequence>
<comment type="caution">
    <text evidence="1">The sequence shown here is derived from an EMBL/GenBank/DDBJ whole genome shotgun (WGS) entry which is preliminary data.</text>
</comment>
<keyword evidence="2" id="KW-1185">Reference proteome</keyword>
<dbReference type="Proteomes" id="UP001596413">
    <property type="component" value="Unassembled WGS sequence"/>
</dbReference>
<evidence type="ECO:0000313" key="1">
    <source>
        <dbReference type="EMBL" id="MFC7218849.1"/>
    </source>
</evidence>
<name>A0ABW2GIH4_9ACTN</name>
<dbReference type="EMBL" id="JBHSZO010000015">
    <property type="protein sequence ID" value="MFC7218849.1"/>
    <property type="molecule type" value="Genomic_DNA"/>
</dbReference>
<protein>
    <recommendedName>
        <fullName evidence="3">DUF4288 domain-containing protein</fullName>
    </recommendedName>
</protein>
<evidence type="ECO:0000313" key="2">
    <source>
        <dbReference type="Proteomes" id="UP001596413"/>
    </source>
</evidence>
<reference evidence="2" key="1">
    <citation type="journal article" date="2019" name="Int. J. Syst. Evol. Microbiol.">
        <title>The Global Catalogue of Microorganisms (GCM) 10K type strain sequencing project: providing services to taxonomists for standard genome sequencing and annotation.</title>
        <authorList>
            <consortium name="The Broad Institute Genomics Platform"/>
            <consortium name="The Broad Institute Genome Sequencing Center for Infectious Disease"/>
            <person name="Wu L."/>
            <person name="Ma J."/>
        </authorList>
    </citation>
    <scope>NUCLEOTIDE SEQUENCE [LARGE SCALE GENOMIC DNA]</scope>
    <source>
        <strain evidence="2">CGMCC 1.13681</strain>
    </source>
</reference>